<dbReference type="Proteomes" id="UP000485058">
    <property type="component" value="Unassembled WGS sequence"/>
</dbReference>
<comment type="subcellular location">
    <subcellularLocation>
        <location evidence="1">Membrane</location>
        <topology evidence="1">Multi-pass membrane protein</topology>
    </subcellularLocation>
</comment>
<keyword evidence="3" id="KW-0592">Phosphate transport</keyword>
<keyword evidence="6 7" id="KW-0472">Membrane</keyword>
<evidence type="ECO:0000256" key="4">
    <source>
        <dbReference type="ARBA" id="ARBA00022692"/>
    </source>
</evidence>
<evidence type="ECO:0000313" key="8">
    <source>
        <dbReference type="EMBL" id="GFH30045.1"/>
    </source>
</evidence>
<feature type="non-terminal residue" evidence="8">
    <location>
        <position position="1"/>
    </location>
</feature>
<feature type="transmembrane region" description="Helical" evidence="7">
    <location>
        <begin position="66"/>
        <end position="91"/>
    </location>
</feature>
<dbReference type="GO" id="GO:0016020">
    <property type="term" value="C:membrane"/>
    <property type="evidence" value="ECO:0007669"/>
    <property type="project" value="UniProtKB-SubCell"/>
</dbReference>
<sequence>FYAFGMVIAVTVSGMWNILASYLEFNVSSTHSIIGSIMGFSLVFGGGDAVKWAVPDPNRFPPYKGVVPIILAWFISPIFTSIAAGILFLALRTFVLRRQNGNIIAFWLLPFL</sequence>
<dbReference type="GO" id="GO:0035435">
    <property type="term" value="P:phosphate ion transmembrane transport"/>
    <property type="evidence" value="ECO:0007669"/>
    <property type="project" value="TreeGrafter"/>
</dbReference>
<dbReference type="AlphaFoldDB" id="A0A6A0ABC5"/>
<dbReference type="InterPro" id="IPR001204">
    <property type="entry name" value="Phos_transporter"/>
</dbReference>
<feature type="transmembrane region" description="Helical" evidence="7">
    <location>
        <begin position="6"/>
        <end position="25"/>
    </location>
</feature>
<keyword evidence="5 7" id="KW-1133">Transmembrane helix</keyword>
<evidence type="ECO:0000256" key="1">
    <source>
        <dbReference type="ARBA" id="ARBA00004141"/>
    </source>
</evidence>
<name>A0A6A0ABC5_HAELA</name>
<evidence type="ECO:0000256" key="5">
    <source>
        <dbReference type="ARBA" id="ARBA00022989"/>
    </source>
</evidence>
<feature type="transmembrane region" description="Helical" evidence="7">
    <location>
        <begin position="32"/>
        <end position="54"/>
    </location>
</feature>
<evidence type="ECO:0000313" key="9">
    <source>
        <dbReference type="Proteomes" id="UP000485058"/>
    </source>
</evidence>
<dbReference type="PANTHER" id="PTHR11101:SF94">
    <property type="entry name" value="PHOSPHATE TRANSPORTER"/>
    <property type="match status" value="1"/>
</dbReference>
<gene>
    <name evidence="8" type="ORF">HaLaN_28819</name>
</gene>
<protein>
    <submittedName>
        <fullName evidence="8">Phosphate transporter</fullName>
    </submittedName>
</protein>
<evidence type="ECO:0000256" key="2">
    <source>
        <dbReference type="ARBA" id="ARBA00022448"/>
    </source>
</evidence>
<keyword evidence="4 7" id="KW-0812">Transmembrane</keyword>
<dbReference type="GO" id="GO:0005315">
    <property type="term" value="F:phosphate transmembrane transporter activity"/>
    <property type="evidence" value="ECO:0007669"/>
    <property type="project" value="InterPro"/>
</dbReference>
<evidence type="ECO:0000256" key="3">
    <source>
        <dbReference type="ARBA" id="ARBA00022592"/>
    </source>
</evidence>
<organism evidence="8 9">
    <name type="scientific">Haematococcus lacustris</name>
    <name type="common">Green alga</name>
    <name type="synonym">Haematococcus pluvialis</name>
    <dbReference type="NCBI Taxonomy" id="44745"/>
    <lineage>
        <taxon>Eukaryota</taxon>
        <taxon>Viridiplantae</taxon>
        <taxon>Chlorophyta</taxon>
        <taxon>core chlorophytes</taxon>
        <taxon>Chlorophyceae</taxon>
        <taxon>CS clade</taxon>
        <taxon>Chlamydomonadales</taxon>
        <taxon>Haematococcaceae</taxon>
        <taxon>Haematococcus</taxon>
    </lineage>
</organism>
<dbReference type="Pfam" id="PF01384">
    <property type="entry name" value="PHO4"/>
    <property type="match status" value="1"/>
</dbReference>
<feature type="non-terminal residue" evidence="8">
    <location>
        <position position="112"/>
    </location>
</feature>
<comment type="caution">
    <text evidence="8">The sequence shown here is derived from an EMBL/GenBank/DDBJ whole genome shotgun (WGS) entry which is preliminary data.</text>
</comment>
<reference evidence="8 9" key="1">
    <citation type="submission" date="2020-02" db="EMBL/GenBank/DDBJ databases">
        <title>Draft genome sequence of Haematococcus lacustris strain NIES-144.</title>
        <authorList>
            <person name="Morimoto D."/>
            <person name="Nakagawa S."/>
            <person name="Yoshida T."/>
            <person name="Sawayama S."/>
        </authorList>
    </citation>
    <scope>NUCLEOTIDE SEQUENCE [LARGE SCALE GENOMIC DNA]</scope>
    <source>
        <strain evidence="8 9">NIES-144</strain>
    </source>
</reference>
<dbReference type="EMBL" id="BLLF01004674">
    <property type="protein sequence ID" value="GFH30045.1"/>
    <property type="molecule type" value="Genomic_DNA"/>
</dbReference>
<evidence type="ECO:0000256" key="7">
    <source>
        <dbReference type="SAM" id="Phobius"/>
    </source>
</evidence>
<keyword evidence="2" id="KW-0813">Transport</keyword>
<proteinExistence type="predicted"/>
<evidence type="ECO:0000256" key="6">
    <source>
        <dbReference type="ARBA" id="ARBA00023136"/>
    </source>
</evidence>
<keyword evidence="9" id="KW-1185">Reference proteome</keyword>
<accession>A0A6A0ABC5</accession>
<dbReference type="PANTHER" id="PTHR11101">
    <property type="entry name" value="PHOSPHATE TRANSPORTER"/>
    <property type="match status" value="1"/>
</dbReference>